<protein>
    <submittedName>
        <fullName evidence="2">Uncharacterized protein</fullName>
    </submittedName>
</protein>
<evidence type="ECO:0000313" key="2">
    <source>
        <dbReference type="EMBL" id="KOM49780.1"/>
    </source>
</evidence>
<reference evidence="3" key="1">
    <citation type="journal article" date="2015" name="Proc. Natl. Acad. Sci. U.S.A.">
        <title>Genome sequencing of adzuki bean (Vigna angularis) provides insight into high starch and low fat accumulation and domestication.</title>
        <authorList>
            <person name="Yang K."/>
            <person name="Tian Z."/>
            <person name="Chen C."/>
            <person name="Luo L."/>
            <person name="Zhao B."/>
            <person name="Wang Z."/>
            <person name="Yu L."/>
            <person name="Li Y."/>
            <person name="Sun Y."/>
            <person name="Li W."/>
            <person name="Chen Y."/>
            <person name="Li Y."/>
            <person name="Zhang Y."/>
            <person name="Ai D."/>
            <person name="Zhao J."/>
            <person name="Shang C."/>
            <person name="Ma Y."/>
            <person name="Wu B."/>
            <person name="Wang M."/>
            <person name="Gao L."/>
            <person name="Sun D."/>
            <person name="Zhang P."/>
            <person name="Guo F."/>
            <person name="Wang W."/>
            <person name="Li Y."/>
            <person name="Wang J."/>
            <person name="Varshney R.K."/>
            <person name="Wang J."/>
            <person name="Ling H.Q."/>
            <person name="Wan P."/>
        </authorList>
    </citation>
    <scope>NUCLEOTIDE SEQUENCE</scope>
    <source>
        <strain evidence="3">cv. Jingnong 6</strain>
    </source>
</reference>
<evidence type="ECO:0000256" key="1">
    <source>
        <dbReference type="SAM" id="MobiDB-lite"/>
    </source>
</evidence>
<dbReference type="EMBL" id="CM003378">
    <property type="protein sequence ID" value="KOM49780.1"/>
    <property type="molecule type" value="Genomic_DNA"/>
</dbReference>
<feature type="region of interest" description="Disordered" evidence="1">
    <location>
        <begin position="75"/>
        <end position="100"/>
    </location>
</feature>
<gene>
    <name evidence="2" type="ORF">LR48_Vigan08g060700</name>
</gene>
<dbReference type="Gramene" id="KOM49780">
    <property type="protein sequence ID" value="KOM49780"/>
    <property type="gene ID" value="LR48_Vigan08g060700"/>
</dbReference>
<evidence type="ECO:0000313" key="3">
    <source>
        <dbReference type="Proteomes" id="UP000053144"/>
    </source>
</evidence>
<dbReference type="AlphaFoldDB" id="A0A0L9V3W6"/>
<accession>A0A0L9V3W6</accession>
<proteinExistence type="predicted"/>
<sequence>MVEGEGDGHTKVRTEMVEGEGNALVGTQMEEVDNDMAKEMQHVVGHGGGNSNDVYEDEVHDVEEAEVHDVHDFELEDVEEVEDVDEGEDEDVNDEEDVDEDVYEDEYVDEDVHEDVECEPVSEESLVDVSLQCDIGTYKGIDNPEIFAIVFRGSRNTKHCIVTTEASRFYTQPATITTTVLKAPTRAFARRR</sequence>
<dbReference type="Proteomes" id="UP000053144">
    <property type="component" value="Chromosome 8"/>
</dbReference>
<organism evidence="2 3">
    <name type="scientific">Phaseolus angularis</name>
    <name type="common">Azuki bean</name>
    <name type="synonym">Vigna angularis</name>
    <dbReference type="NCBI Taxonomy" id="3914"/>
    <lineage>
        <taxon>Eukaryota</taxon>
        <taxon>Viridiplantae</taxon>
        <taxon>Streptophyta</taxon>
        <taxon>Embryophyta</taxon>
        <taxon>Tracheophyta</taxon>
        <taxon>Spermatophyta</taxon>
        <taxon>Magnoliopsida</taxon>
        <taxon>eudicotyledons</taxon>
        <taxon>Gunneridae</taxon>
        <taxon>Pentapetalae</taxon>
        <taxon>rosids</taxon>
        <taxon>fabids</taxon>
        <taxon>Fabales</taxon>
        <taxon>Fabaceae</taxon>
        <taxon>Papilionoideae</taxon>
        <taxon>50 kb inversion clade</taxon>
        <taxon>NPAAA clade</taxon>
        <taxon>indigoferoid/millettioid clade</taxon>
        <taxon>Phaseoleae</taxon>
        <taxon>Vigna</taxon>
    </lineage>
</organism>
<name>A0A0L9V3W6_PHAAN</name>